<protein>
    <recommendedName>
        <fullName evidence="5">Cytochrome c domain-containing protein</fullName>
    </recommendedName>
</protein>
<dbReference type="GO" id="GO:0046872">
    <property type="term" value="F:metal ion binding"/>
    <property type="evidence" value="ECO:0007669"/>
    <property type="project" value="UniProtKB-KW"/>
</dbReference>
<keyword evidence="2 4" id="KW-0479">Metal-binding</keyword>
<dbReference type="EMBL" id="VAFL01000004">
    <property type="protein sequence ID" value="TKW67235.1"/>
    <property type="molecule type" value="Genomic_DNA"/>
</dbReference>
<proteinExistence type="predicted"/>
<evidence type="ECO:0000256" key="2">
    <source>
        <dbReference type="ARBA" id="ARBA00022723"/>
    </source>
</evidence>
<evidence type="ECO:0000313" key="6">
    <source>
        <dbReference type="EMBL" id="TKW67235.1"/>
    </source>
</evidence>
<accession>A0A533I8S9</accession>
<evidence type="ECO:0000259" key="5">
    <source>
        <dbReference type="PROSITE" id="PS51007"/>
    </source>
</evidence>
<dbReference type="AlphaFoldDB" id="A0A533I8S9"/>
<feature type="domain" description="Cytochrome c" evidence="5">
    <location>
        <begin position="405"/>
        <end position="538"/>
    </location>
</feature>
<dbReference type="Gene3D" id="1.10.760.10">
    <property type="entry name" value="Cytochrome c-like domain"/>
    <property type="match status" value="1"/>
</dbReference>
<dbReference type="Proteomes" id="UP000315344">
    <property type="component" value="Unassembled WGS sequence"/>
</dbReference>
<keyword evidence="3 4" id="KW-0408">Iron</keyword>
<keyword evidence="1 4" id="KW-0349">Heme</keyword>
<dbReference type="InterPro" id="IPR009056">
    <property type="entry name" value="Cyt_c-like_dom"/>
</dbReference>
<evidence type="ECO:0000313" key="7">
    <source>
        <dbReference type="Proteomes" id="UP000315344"/>
    </source>
</evidence>
<dbReference type="SUPFAM" id="SSF50952">
    <property type="entry name" value="Soluble quinoprotein glucose dehydrogenase"/>
    <property type="match status" value="1"/>
</dbReference>
<sequence>MRRYLLPVLSLVVVLLIGFAVGFHSGFKKDILFEGIVKAVRLMQPPNDVNSDPALQLDMTDQTLLDSTILPTHKREVLIADPSGRPVPLLASAVDTGDESIVIGAQGSLFRLKAGACPGDDCVSQIGRLVRPDGTLLDDIYDMISVEVDGKREWYVSYGQKNRTRYEKWMTVSRFDLPEGEGDIQRIEEPLFKAKPFSLRKGHSVLSGGGSMAYDQKTDDIILTIGDFSLNGVSNDFPGDIPPPQTLESDLGKIFRINRTTGERHVVSIGHRNPQGLALSAEGELISTEHGPKGGDEINLIEDGNNYGWPYTSFGTVYTKYTFPEHPPIQEGRFGEFTLPILSFLPSPGISALTFIEDFDPAWDGDLMVTTLKARTLFRVRRWQTGDQTGSYVEQIYIGDRMRDIDIVDGVMILTTDSGKIIMLTPVEDIDNVRTETGLVANLNVLASCGSCHNMNYPVSTQDAPHLRNIVGRNIASASDFSRYSDALKEMSNQTWDPDSLERFLRAPQDFAPGTAMPDMNLSDDDMTELMADLALLR</sequence>
<dbReference type="Gene3D" id="2.120.10.30">
    <property type="entry name" value="TolB, C-terminal domain"/>
    <property type="match status" value="1"/>
</dbReference>
<dbReference type="SUPFAM" id="SSF46626">
    <property type="entry name" value="Cytochrome c"/>
    <property type="match status" value="1"/>
</dbReference>
<evidence type="ECO:0000256" key="3">
    <source>
        <dbReference type="ARBA" id="ARBA00023004"/>
    </source>
</evidence>
<name>A0A533I8S9_PARDE</name>
<reference evidence="6 7" key="1">
    <citation type="journal article" date="2017" name="Nat. Commun.">
        <title>In situ click chemistry generation of cyclooxygenase-2 inhibitors.</title>
        <authorList>
            <person name="Bhardwaj A."/>
            <person name="Kaur J."/>
            <person name="Wuest M."/>
            <person name="Wuest F."/>
        </authorList>
    </citation>
    <scope>NUCLEOTIDE SEQUENCE [LARGE SCALE GENOMIC DNA]</scope>
    <source>
        <strain evidence="6">S2_012_000_R3_94</strain>
    </source>
</reference>
<organism evidence="6 7">
    <name type="scientific">Paracoccus denitrificans</name>
    <dbReference type="NCBI Taxonomy" id="266"/>
    <lineage>
        <taxon>Bacteria</taxon>
        <taxon>Pseudomonadati</taxon>
        <taxon>Pseudomonadota</taxon>
        <taxon>Alphaproteobacteria</taxon>
        <taxon>Rhodobacterales</taxon>
        <taxon>Paracoccaceae</taxon>
        <taxon>Paracoccus</taxon>
    </lineage>
</organism>
<dbReference type="InterPro" id="IPR011041">
    <property type="entry name" value="Quinoprot_gluc/sorb_DH_b-prop"/>
</dbReference>
<dbReference type="Pfam" id="PF07995">
    <property type="entry name" value="GSDH"/>
    <property type="match status" value="1"/>
</dbReference>
<evidence type="ECO:0000256" key="4">
    <source>
        <dbReference type="PROSITE-ProRule" id="PRU00433"/>
    </source>
</evidence>
<dbReference type="GO" id="GO:0009055">
    <property type="term" value="F:electron transfer activity"/>
    <property type="evidence" value="ECO:0007669"/>
    <property type="project" value="InterPro"/>
</dbReference>
<dbReference type="GO" id="GO:0020037">
    <property type="term" value="F:heme binding"/>
    <property type="evidence" value="ECO:0007669"/>
    <property type="project" value="InterPro"/>
</dbReference>
<dbReference type="InterPro" id="IPR011042">
    <property type="entry name" value="6-blade_b-propeller_TolB-like"/>
</dbReference>
<dbReference type="PROSITE" id="PS51007">
    <property type="entry name" value="CYTC"/>
    <property type="match status" value="1"/>
</dbReference>
<dbReference type="InterPro" id="IPR012938">
    <property type="entry name" value="Glc/Sorbosone_DH"/>
</dbReference>
<dbReference type="InterPro" id="IPR036909">
    <property type="entry name" value="Cyt_c-like_dom_sf"/>
</dbReference>
<comment type="caution">
    <text evidence="6">The sequence shown here is derived from an EMBL/GenBank/DDBJ whole genome shotgun (WGS) entry which is preliminary data.</text>
</comment>
<evidence type="ECO:0000256" key="1">
    <source>
        <dbReference type="ARBA" id="ARBA00022617"/>
    </source>
</evidence>
<gene>
    <name evidence="6" type="ORF">DI616_06120</name>
</gene>